<keyword evidence="3" id="KW-1185">Reference proteome</keyword>
<organism evidence="2 3">
    <name type="scientific">Liparis tanakae</name>
    <name type="common">Tanaka's snailfish</name>
    <dbReference type="NCBI Taxonomy" id="230148"/>
    <lineage>
        <taxon>Eukaryota</taxon>
        <taxon>Metazoa</taxon>
        <taxon>Chordata</taxon>
        <taxon>Craniata</taxon>
        <taxon>Vertebrata</taxon>
        <taxon>Euteleostomi</taxon>
        <taxon>Actinopterygii</taxon>
        <taxon>Neopterygii</taxon>
        <taxon>Teleostei</taxon>
        <taxon>Neoteleostei</taxon>
        <taxon>Acanthomorphata</taxon>
        <taxon>Eupercaria</taxon>
        <taxon>Perciformes</taxon>
        <taxon>Cottioidei</taxon>
        <taxon>Cottales</taxon>
        <taxon>Liparidae</taxon>
        <taxon>Liparis</taxon>
    </lineage>
</organism>
<feature type="compositionally biased region" description="Basic and acidic residues" evidence="1">
    <location>
        <begin position="125"/>
        <end position="139"/>
    </location>
</feature>
<accession>A0A4Z2I0E3</accession>
<dbReference type="EMBL" id="SRLO01000155">
    <property type="protein sequence ID" value="TNN71055.1"/>
    <property type="molecule type" value="Genomic_DNA"/>
</dbReference>
<protein>
    <submittedName>
        <fullName evidence="2">Uncharacterized protein</fullName>
    </submittedName>
</protein>
<comment type="caution">
    <text evidence="2">The sequence shown here is derived from an EMBL/GenBank/DDBJ whole genome shotgun (WGS) entry which is preliminary data.</text>
</comment>
<proteinExistence type="predicted"/>
<evidence type="ECO:0000313" key="2">
    <source>
        <dbReference type="EMBL" id="TNN71055.1"/>
    </source>
</evidence>
<reference evidence="2 3" key="1">
    <citation type="submission" date="2019-03" db="EMBL/GenBank/DDBJ databases">
        <title>First draft genome of Liparis tanakae, snailfish: a comprehensive survey of snailfish specific genes.</title>
        <authorList>
            <person name="Kim W."/>
            <person name="Song I."/>
            <person name="Jeong J.-H."/>
            <person name="Kim D."/>
            <person name="Kim S."/>
            <person name="Ryu S."/>
            <person name="Song J.Y."/>
            <person name="Lee S.K."/>
        </authorList>
    </citation>
    <scope>NUCLEOTIDE SEQUENCE [LARGE SCALE GENOMIC DNA]</scope>
    <source>
        <tissue evidence="2">Muscle</tissue>
    </source>
</reference>
<feature type="compositionally biased region" description="Polar residues" evidence="1">
    <location>
        <begin position="142"/>
        <end position="151"/>
    </location>
</feature>
<evidence type="ECO:0000256" key="1">
    <source>
        <dbReference type="SAM" id="MobiDB-lite"/>
    </source>
</evidence>
<gene>
    <name evidence="2" type="ORF">EYF80_018716</name>
</gene>
<name>A0A4Z2I0E3_9TELE</name>
<sequence length="151" mass="16359">MKPNLRPGDSPSDMHFHYRLGVGGVVGARQRGVAEVGLQQQMGLGVGAVVGVRVDLQGEQLSQLAVQLVLVVSDGKLGVLFCFLRDRDQSGLLCLAQGHFDMRTVAGVVHADPEGQRQLQVGIPHRGDDRLDLETDQKPPDTMTQTSKPRQ</sequence>
<evidence type="ECO:0000313" key="3">
    <source>
        <dbReference type="Proteomes" id="UP000314294"/>
    </source>
</evidence>
<feature type="region of interest" description="Disordered" evidence="1">
    <location>
        <begin position="124"/>
        <end position="151"/>
    </location>
</feature>
<dbReference type="Proteomes" id="UP000314294">
    <property type="component" value="Unassembled WGS sequence"/>
</dbReference>
<dbReference type="AlphaFoldDB" id="A0A4Z2I0E3"/>